<proteinExistence type="predicted"/>
<name>A0A426D7L7_9LACO</name>
<evidence type="ECO:0000256" key="1">
    <source>
        <dbReference type="ARBA" id="ARBA00004651"/>
    </source>
</evidence>
<evidence type="ECO:0000313" key="8">
    <source>
        <dbReference type="EMBL" id="RRK10592.1"/>
    </source>
</evidence>
<dbReference type="InterPro" id="IPR020846">
    <property type="entry name" value="MFS_dom"/>
</dbReference>
<feature type="transmembrane region" description="Helical" evidence="6">
    <location>
        <begin position="407"/>
        <end position="425"/>
    </location>
</feature>
<keyword evidence="9" id="KW-1185">Reference proteome</keyword>
<feature type="transmembrane region" description="Helical" evidence="6">
    <location>
        <begin position="233"/>
        <end position="250"/>
    </location>
</feature>
<accession>A0A426D7L7</accession>
<feature type="transmembrane region" description="Helical" evidence="6">
    <location>
        <begin position="114"/>
        <end position="133"/>
    </location>
</feature>
<dbReference type="Proteomes" id="UP000283633">
    <property type="component" value="Unassembled WGS sequence"/>
</dbReference>
<dbReference type="OrthoDB" id="9816041at2"/>
<evidence type="ECO:0000256" key="5">
    <source>
        <dbReference type="ARBA" id="ARBA00023136"/>
    </source>
</evidence>
<comment type="caution">
    <text evidence="8">The sequence shown here is derived from an EMBL/GenBank/DDBJ whole genome shotgun (WGS) entry which is preliminary data.</text>
</comment>
<evidence type="ECO:0000259" key="7">
    <source>
        <dbReference type="PROSITE" id="PS50850"/>
    </source>
</evidence>
<dbReference type="PROSITE" id="PS50850">
    <property type="entry name" value="MFS"/>
    <property type="match status" value="1"/>
</dbReference>
<keyword evidence="4 6" id="KW-1133">Transmembrane helix</keyword>
<feature type="transmembrane region" description="Helical" evidence="6">
    <location>
        <begin position="336"/>
        <end position="358"/>
    </location>
</feature>
<organism evidence="8 9">
    <name type="scientific">Lactiplantibacillus garii</name>
    <dbReference type="NCBI Taxonomy" id="2306423"/>
    <lineage>
        <taxon>Bacteria</taxon>
        <taxon>Bacillati</taxon>
        <taxon>Bacillota</taxon>
        <taxon>Bacilli</taxon>
        <taxon>Lactobacillales</taxon>
        <taxon>Lactobacillaceae</taxon>
        <taxon>Lactiplantibacillus</taxon>
    </lineage>
</organism>
<dbReference type="SUPFAM" id="SSF103473">
    <property type="entry name" value="MFS general substrate transporter"/>
    <property type="match status" value="1"/>
</dbReference>
<feature type="transmembrane region" description="Helical" evidence="6">
    <location>
        <begin position="270"/>
        <end position="295"/>
    </location>
</feature>
<feature type="transmembrane region" description="Helical" evidence="6">
    <location>
        <begin position="364"/>
        <end position="386"/>
    </location>
</feature>
<evidence type="ECO:0000313" key="9">
    <source>
        <dbReference type="Proteomes" id="UP000283633"/>
    </source>
</evidence>
<keyword evidence="3 6" id="KW-0812">Transmembrane</keyword>
<sequence length="474" mass="51560">MNATDQTVTLTGRRRFWFIFTLLTGTWTMSISQSSLSTVYPTFMRDFGISASTVQWLTTGFMLTMVVLMPVSPWLLNNIGFKKLFLTVLVLFDAGSIIIYFAPNFQVMMVGRLIKAAAVGVLFPSYQSILLTITPEEKRGTTMGVAGLVMGSALASGPIISGVVLKFTDWHGLFAVFITVATILIFLSFVTIKDVMVNKPSKLDLISIVTLLGFAGILYVVNEIGKPNVNWTFGWVLLIVSVLAVAYFTYRQFHLETPLLELRVLKTFNYDLAIFLTAISYVALIVVTIIFPLYYQGVLKVSPFVSGMSLVPGAVFLSILNPLTGRLAEKIGYKQIMLLGMGMIVLGWLILAVVTAQLNLVTMILIAALIEGGNAFVMMPAVTLGANSLPNELISHGTAVITTVRQILGSAGVAVATLVLSNVTASQLKAGVPSLAANLHGYHVVFWMMLGIEIVGLVLALMLRDGRQTTKDEH</sequence>
<dbReference type="RefSeq" id="WP_125072110.1">
    <property type="nucleotide sequence ID" value="NZ_QWZQ01000017.1"/>
</dbReference>
<feature type="transmembrane region" description="Helical" evidence="6">
    <location>
        <begin position="170"/>
        <end position="191"/>
    </location>
</feature>
<keyword evidence="5 6" id="KW-0472">Membrane</keyword>
<feature type="transmembrane region" description="Helical" evidence="6">
    <location>
        <begin position="445"/>
        <end position="463"/>
    </location>
</feature>
<feature type="transmembrane region" description="Helical" evidence="6">
    <location>
        <begin position="203"/>
        <end position="221"/>
    </location>
</feature>
<gene>
    <name evidence="8" type="ORF">D1831_06440</name>
</gene>
<feature type="transmembrane region" description="Helical" evidence="6">
    <location>
        <begin position="301"/>
        <end position="324"/>
    </location>
</feature>
<feature type="transmembrane region" description="Helical" evidence="6">
    <location>
        <begin position="84"/>
        <end position="102"/>
    </location>
</feature>
<dbReference type="GO" id="GO:0022857">
    <property type="term" value="F:transmembrane transporter activity"/>
    <property type="evidence" value="ECO:0007669"/>
    <property type="project" value="InterPro"/>
</dbReference>
<dbReference type="PANTHER" id="PTHR42718:SF9">
    <property type="entry name" value="MAJOR FACILITATOR SUPERFAMILY MULTIDRUG TRANSPORTER MFSC"/>
    <property type="match status" value="1"/>
</dbReference>
<reference evidence="8 9" key="1">
    <citation type="submission" date="2018-08" db="EMBL/GenBank/DDBJ databases">
        <title>Genome Lactobacillus garii FI11369.</title>
        <authorList>
            <person name="Diaz M."/>
            <person name="Narbad A."/>
        </authorList>
    </citation>
    <scope>NUCLEOTIDE SEQUENCE [LARGE SCALE GENOMIC DNA]</scope>
    <source>
        <strain evidence="8 9">FI11369</strain>
    </source>
</reference>
<evidence type="ECO:0000256" key="2">
    <source>
        <dbReference type="ARBA" id="ARBA00022448"/>
    </source>
</evidence>
<dbReference type="Gene3D" id="1.20.1250.20">
    <property type="entry name" value="MFS general substrate transporter like domains"/>
    <property type="match status" value="1"/>
</dbReference>
<dbReference type="InterPro" id="IPR011701">
    <property type="entry name" value="MFS"/>
</dbReference>
<dbReference type="EMBL" id="QWZQ01000017">
    <property type="protein sequence ID" value="RRK10592.1"/>
    <property type="molecule type" value="Genomic_DNA"/>
</dbReference>
<dbReference type="InterPro" id="IPR036259">
    <property type="entry name" value="MFS_trans_sf"/>
</dbReference>
<feature type="transmembrane region" description="Helical" evidence="6">
    <location>
        <begin position="145"/>
        <end position="164"/>
    </location>
</feature>
<dbReference type="Gene3D" id="1.20.1720.10">
    <property type="entry name" value="Multidrug resistance protein D"/>
    <property type="match status" value="1"/>
</dbReference>
<dbReference type="GO" id="GO:0005886">
    <property type="term" value="C:plasma membrane"/>
    <property type="evidence" value="ECO:0007669"/>
    <property type="project" value="UniProtKB-SubCell"/>
</dbReference>
<evidence type="ECO:0000256" key="4">
    <source>
        <dbReference type="ARBA" id="ARBA00022989"/>
    </source>
</evidence>
<dbReference type="AlphaFoldDB" id="A0A426D7L7"/>
<dbReference type="Pfam" id="PF07690">
    <property type="entry name" value="MFS_1"/>
    <property type="match status" value="1"/>
</dbReference>
<comment type="subcellular location">
    <subcellularLocation>
        <location evidence="1">Cell membrane</location>
        <topology evidence="1">Multi-pass membrane protein</topology>
    </subcellularLocation>
</comment>
<feature type="transmembrane region" description="Helical" evidence="6">
    <location>
        <begin position="16"/>
        <end position="36"/>
    </location>
</feature>
<dbReference type="PANTHER" id="PTHR42718">
    <property type="entry name" value="MAJOR FACILITATOR SUPERFAMILY MULTIDRUG TRANSPORTER MFSC"/>
    <property type="match status" value="1"/>
</dbReference>
<feature type="transmembrane region" description="Helical" evidence="6">
    <location>
        <begin position="56"/>
        <end position="77"/>
    </location>
</feature>
<protein>
    <submittedName>
        <fullName evidence="8">MFS transporter</fullName>
    </submittedName>
</protein>
<keyword evidence="2" id="KW-0813">Transport</keyword>
<evidence type="ECO:0000256" key="3">
    <source>
        <dbReference type="ARBA" id="ARBA00022692"/>
    </source>
</evidence>
<evidence type="ECO:0000256" key="6">
    <source>
        <dbReference type="SAM" id="Phobius"/>
    </source>
</evidence>
<feature type="domain" description="Major facilitator superfamily (MFS) profile" evidence="7">
    <location>
        <begin position="18"/>
        <end position="468"/>
    </location>
</feature>
<dbReference type="CDD" id="cd17503">
    <property type="entry name" value="MFS_LmrB_MDR_like"/>
    <property type="match status" value="1"/>
</dbReference>